<dbReference type="SUPFAM" id="SSF51395">
    <property type="entry name" value="FMN-linked oxidoreductases"/>
    <property type="match status" value="1"/>
</dbReference>
<dbReference type="InterPro" id="IPR013785">
    <property type="entry name" value="Aldolase_TIM"/>
</dbReference>
<evidence type="ECO:0000256" key="1">
    <source>
        <dbReference type="ARBA" id="ARBA00001917"/>
    </source>
</evidence>
<dbReference type="Pfam" id="PF01180">
    <property type="entry name" value="DHO_dh"/>
    <property type="match status" value="1"/>
</dbReference>
<proteinExistence type="predicted"/>
<dbReference type="GO" id="GO:0005743">
    <property type="term" value="C:mitochondrial inner membrane"/>
    <property type="evidence" value="ECO:0007669"/>
    <property type="project" value="TreeGrafter"/>
</dbReference>
<comment type="caution">
    <text evidence="9">The sequence shown here is derived from an EMBL/GenBank/DDBJ whole genome shotgun (WGS) entry which is preliminary data.</text>
</comment>
<evidence type="ECO:0000256" key="3">
    <source>
        <dbReference type="ARBA" id="ARBA00022630"/>
    </source>
</evidence>
<dbReference type="GO" id="GO:0006207">
    <property type="term" value="P:'de novo' pyrimidine nucleobase biosynthetic process"/>
    <property type="evidence" value="ECO:0007669"/>
    <property type="project" value="InterPro"/>
</dbReference>
<dbReference type="EMBL" id="CAJNOK010049594">
    <property type="protein sequence ID" value="CAF1596711.1"/>
    <property type="molecule type" value="Genomic_DNA"/>
</dbReference>
<comment type="pathway">
    <text evidence="2">Pyrimidine metabolism; UMP biosynthesis via de novo pathway.</text>
</comment>
<feature type="non-terminal residue" evidence="9">
    <location>
        <position position="143"/>
    </location>
</feature>
<dbReference type="GO" id="GO:0004152">
    <property type="term" value="F:dihydroorotate dehydrogenase activity"/>
    <property type="evidence" value="ECO:0007669"/>
    <property type="project" value="TreeGrafter"/>
</dbReference>
<feature type="non-terminal residue" evidence="9">
    <location>
        <position position="1"/>
    </location>
</feature>
<sequence length="143" mass="16450">MKRFRLSPKLRGALKTWTGGGLIFVGMNIYWGSERFYENVLMPFFRLFDAENVHRLSILLTKYNLVPQMKRVDDPILHTKLWNHEFKTPIGLAAGFDKNGEAIEGLSKFGFGFIEIGTVTPKAQYGNEKPRVFRLVEDRAVIN</sequence>
<evidence type="ECO:0000256" key="5">
    <source>
        <dbReference type="ARBA" id="ARBA00023002"/>
    </source>
</evidence>
<name>A0A8S2VQV9_9BILA</name>
<evidence type="ECO:0000259" key="7">
    <source>
        <dbReference type="Pfam" id="PF01180"/>
    </source>
</evidence>
<dbReference type="Gene3D" id="3.20.20.70">
    <property type="entry name" value="Aldolase class I"/>
    <property type="match status" value="1"/>
</dbReference>
<organism evidence="9 10">
    <name type="scientific">Didymodactylos carnosus</name>
    <dbReference type="NCBI Taxonomy" id="1234261"/>
    <lineage>
        <taxon>Eukaryota</taxon>
        <taxon>Metazoa</taxon>
        <taxon>Spiralia</taxon>
        <taxon>Gnathifera</taxon>
        <taxon>Rotifera</taxon>
        <taxon>Eurotatoria</taxon>
        <taxon>Bdelloidea</taxon>
        <taxon>Philodinida</taxon>
        <taxon>Philodinidae</taxon>
        <taxon>Didymodactylos</taxon>
    </lineage>
</organism>
<reference evidence="9" key="1">
    <citation type="submission" date="2021-02" db="EMBL/GenBank/DDBJ databases">
        <authorList>
            <person name="Nowell W R."/>
        </authorList>
    </citation>
    <scope>NUCLEOTIDE SEQUENCE</scope>
</reference>
<dbReference type="InterPro" id="IPR050074">
    <property type="entry name" value="DHO_dehydrogenase"/>
</dbReference>
<evidence type="ECO:0000313" key="10">
    <source>
        <dbReference type="Proteomes" id="UP000682733"/>
    </source>
</evidence>
<evidence type="ECO:0000256" key="4">
    <source>
        <dbReference type="ARBA" id="ARBA00022643"/>
    </source>
</evidence>
<evidence type="ECO:0000313" key="8">
    <source>
        <dbReference type="EMBL" id="CAF1596711.1"/>
    </source>
</evidence>
<dbReference type="GO" id="GO:0009220">
    <property type="term" value="P:pyrimidine ribonucleotide biosynthetic process"/>
    <property type="evidence" value="ECO:0007669"/>
    <property type="project" value="TreeGrafter"/>
</dbReference>
<feature type="domain" description="Dihydroorotate dehydrogenase catalytic" evidence="7">
    <location>
        <begin position="77"/>
        <end position="143"/>
    </location>
</feature>
<feature type="transmembrane region" description="Helical" evidence="6">
    <location>
        <begin position="12"/>
        <end position="31"/>
    </location>
</feature>
<comment type="cofactor">
    <cofactor evidence="1">
        <name>FMN</name>
        <dbReference type="ChEBI" id="CHEBI:58210"/>
    </cofactor>
</comment>
<keyword evidence="3" id="KW-0285">Flavoprotein</keyword>
<evidence type="ECO:0000256" key="2">
    <source>
        <dbReference type="ARBA" id="ARBA00004725"/>
    </source>
</evidence>
<evidence type="ECO:0000313" key="9">
    <source>
        <dbReference type="EMBL" id="CAF4403351.1"/>
    </source>
</evidence>
<keyword evidence="6" id="KW-1133">Transmembrane helix</keyword>
<keyword evidence="6" id="KW-0472">Membrane</keyword>
<evidence type="ECO:0000256" key="6">
    <source>
        <dbReference type="SAM" id="Phobius"/>
    </source>
</evidence>
<keyword evidence="5" id="KW-0560">Oxidoreductase</keyword>
<dbReference type="InterPro" id="IPR001295">
    <property type="entry name" value="Dihydroorotate_DH_CS"/>
</dbReference>
<dbReference type="PANTHER" id="PTHR48109:SF4">
    <property type="entry name" value="DIHYDROOROTATE DEHYDROGENASE (QUINONE), MITOCHONDRIAL"/>
    <property type="match status" value="1"/>
</dbReference>
<dbReference type="PANTHER" id="PTHR48109">
    <property type="entry name" value="DIHYDROOROTATE DEHYDROGENASE (QUINONE), MITOCHONDRIAL-RELATED"/>
    <property type="match status" value="1"/>
</dbReference>
<dbReference type="Proteomes" id="UP000677228">
    <property type="component" value="Unassembled WGS sequence"/>
</dbReference>
<keyword evidence="6" id="KW-0812">Transmembrane</keyword>
<gene>
    <name evidence="8" type="ORF">OVA965_LOCUS41854</name>
    <name evidence="9" type="ORF">TMI583_LOCUS43608</name>
</gene>
<protein>
    <recommendedName>
        <fullName evidence="7">Dihydroorotate dehydrogenase catalytic domain-containing protein</fullName>
    </recommendedName>
</protein>
<dbReference type="Proteomes" id="UP000682733">
    <property type="component" value="Unassembled WGS sequence"/>
</dbReference>
<dbReference type="InterPro" id="IPR005720">
    <property type="entry name" value="Dihydroorotate_DH_cat"/>
</dbReference>
<keyword evidence="4" id="KW-0288">FMN</keyword>
<dbReference type="AlphaFoldDB" id="A0A8S2VQV9"/>
<dbReference type="EMBL" id="CAJOBA010073231">
    <property type="protein sequence ID" value="CAF4403351.1"/>
    <property type="molecule type" value="Genomic_DNA"/>
</dbReference>
<accession>A0A8S2VQV9</accession>
<dbReference type="PROSITE" id="PS00911">
    <property type="entry name" value="DHODEHASE_1"/>
    <property type="match status" value="1"/>
</dbReference>